<sequence>MPSSPSSKIARLRPLFAYLRPYRPQLAGAGVALVVSSLMVLLLGQGLRHIVDQGLRAGDATLLNRTVVAFVGVVVLLSVATGARFYLVSWIGERVVADLRNAAFRRVIALSPAYFEITKTGDVLSRLTTDTELLQTVIGSSLSLALRNTLTLAGAIVMLAVTSPKLTAIVLVVVPAVVVPIVVFGRRVRTLSRKSQDRVGDIGAYVEETINAIRTVQAFTHEKIDHQRFAERVGATFAAATARIRMRSWLMAAVIFLAFGAVAVVLWIGGYDVIAGRMTGGALSAFVFYAILVAVSGGTVSEVIGELQRAAGAAERILELMETEPAIAMPAHPVALPAPSLGRVVLDAVTFRYPARPDQAALHDVTLDIAPGETLALVGPSGAGKSTVFQLLLRFYDPASGRILIDGVDIRNADPADVRRHVGLVSQDPVIFGTTARENIRYGRPEASDEEVRAAADAAAASEFLDALPEGFDTFLGEKGVRLSGGQRQRIAIARAILRNPPILLLDEATSALDAESERSVQSALEHLATGRTTLAIAHRLATVLKADRIVVIEDGRIVAEGTHQSLIAAGGLYARLAALQFTDGAVDHSAGSSEPRESISREST</sequence>
<dbReference type="SUPFAM" id="SSF90123">
    <property type="entry name" value="ABC transporter transmembrane region"/>
    <property type="match status" value="1"/>
</dbReference>
<evidence type="ECO:0000256" key="5">
    <source>
        <dbReference type="ARBA" id="ARBA00022989"/>
    </source>
</evidence>
<evidence type="ECO:0000256" key="1">
    <source>
        <dbReference type="ARBA" id="ARBA00004651"/>
    </source>
</evidence>
<name>A0A2N3PPG9_9PROT</name>
<dbReference type="InterPro" id="IPR036640">
    <property type="entry name" value="ABC1_TM_sf"/>
</dbReference>
<keyword evidence="5 8" id="KW-1133">Transmembrane helix</keyword>
<evidence type="ECO:0000313" key="11">
    <source>
        <dbReference type="EMBL" id="PKU22277.1"/>
    </source>
</evidence>
<dbReference type="GO" id="GO:0090374">
    <property type="term" value="P:oligopeptide export from mitochondrion"/>
    <property type="evidence" value="ECO:0007669"/>
    <property type="project" value="TreeGrafter"/>
</dbReference>
<dbReference type="GO" id="GO:0015421">
    <property type="term" value="F:ABC-type oligopeptide transporter activity"/>
    <property type="evidence" value="ECO:0007669"/>
    <property type="project" value="TreeGrafter"/>
</dbReference>
<keyword evidence="2 8" id="KW-0812">Transmembrane</keyword>
<evidence type="ECO:0000259" key="10">
    <source>
        <dbReference type="PROSITE" id="PS50929"/>
    </source>
</evidence>
<protein>
    <submittedName>
        <fullName evidence="11">ABC transporter</fullName>
    </submittedName>
</protein>
<keyword evidence="3" id="KW-0547">Nucleotide-binding</keyword>
<feature type="domain" description="ABC transmembrane type-1" evidence="10">
    <location>
        <begin position="27"/>
        <end position="309"/>
    </location>
</feature>
<dbReference type="Gene3D" id="1.20.1560.10">
    <property type="entry name" value="ABC transporter type 1, transmembrane domain"/>
    <property type="match status" value="1"/>
</dbReference>
<feature type="transmembrane region" description="Helical" evidence="8">
    <location>
        <begin position="26"/>
        <end position="47"/>
    </location>
</feature>
<keyword evidence="12" id="KW-1185">Reference proteome</keyword>
<dbReference type="GO" id="GO:0005886">
    <property type="term" value="C:plasma membrane"/>
    <property type="evidence" value="ECO:0007669"/>
    <property type="project" value="UniProtKB-SubCell"/>
</dbReference>
<dbReference type="InterPro" id="IPR011918">
    <property type="entry name" value="ABC_MsbA_ATP-bd"/>
</dbReference>
<comment type="function">
    <text evidence="7">Part of an ABC transporter complex. Transmembrane domains (TMD) form a pore in the inner membrane and the ATP-binding domain (NBD) is responsible for energy generation.</text>
</comment>
<feature type="domain" description="ABC transporter" evidence="9">
    <location>
        <begin position="344"/>
        <end position="580"/>
    </location>
</feature>
<dbReference type="InterPro" id="IPR027417">
    <property type="entry name" value="P-loop_NTPase"/>
</dbReference>
<dbReference type="FunFam" id="3.40.50.300:FF:000218">
    <property type="entry name" value="Multidrug ABC transporter ATP-binding protein"/>
    <property type="match status" value="1"/>
</dbReference>
<evidence type="ECO:0000259" key="9">
    <source>
        <dbReference type="PROSITE" id="PS50893"/>
    </source>
</evidence>
<dbReference type="InterPro" id="IPR003593">
    <property type="entry name" value="AAA+_ATPase"/>
</dbReference>
<dbReference type="OrthoDB" id="5288404at2"/>
<proteinExistence type="predicted"/>
<gene>
    <name evidence="11" type="ORF">CWS72_22700</name>
</gene>
<evidence type="ECO:0000256" key="2">
    <source>
        <dbReference type="ARBA" id="ARBA00022692"/>
    </source>
</evidence>
<comment type="subcellular location">
    <subcellularLocation>
        <location evidence="1">Cell membrane</location>
        <topology evidence="1">Multi-pass membrane protein</topology>
    </subcellularLocation>
</comment>
<dbReference type="GO" id="GO:0005524">
    <property type="term" value="F:ATP binding"/>
    <property type="evidence" value="ECO:0007669"/>
    <property type="project" value="UniProtKB-KW"/>
</dbReference>
<dbReference type="PANTHER" id="PTHR43394:SF1">
    <property type="entry name" value="ATP-BINDING CASSETTE SUB-FAMILY B MEMBER 10, MITOCHONDRIAL"/>
    <property type="match status" value="1"/>
</dbReference>
<dbReference type="PANTHER" id="PTHR43394">
    <property type="entry name" value="ATP-DEPENDENT PERMEASE MDL1, MITOCHONDRIAL"/>
    <property type="match status" value="1"/>
</dbReference>
<dbReference type="PROSITE" id="PS00211">
    <property type="entry name" value="ABC_TRANSPORTER_1"/>
    <property type="match status" value="1"/>
</dbReference>
<evidence type="ECO:0000256" key="3">
    <source>
        <dbReference type="ARBA" id="ARBA00022741"/>
    </source>
</evidence>
<dbReference type="RefSeq" id="WP_101252936.1">
    <property type="nucleotide sequence ID" value="NZ_PIUM01000035.1"/>
</dbReference>
<dbReference type="CDD" id="cd18575">
    <property type="entry name" value="ABC_6TM_bac_exporter_ABCB8_10_like"/>
    <property type="match status" value="1"/>
</dbReference>
<organism evidence="11 12">
    <name type="scientific">Telmatospirillum siberiense</name>
    <dbReference type="NCBI Taxonomy" id="382514"/>
    <lineage>
        <taxon>Bacteria</taxon>
        <taxon>Pseudomonadati</taxon>
        <taxon>Pseudomonadota</taxon>
        <taxon>Alphaproteobacteria</taxon>
        <taxon>Rhodospirillales</taxon>
        <taxon>Rhodospirillaceae</taxon>
        <taxon>Telmatospirillum</taxon>
    </lineage>
</organism>
<evidence type="ECO:0000313" key="12">
    <source>
        <dbReference type="Proteomes" id="UP000233293"/>
    </source>
</evidence>
<dbReference type="GO" id="GO:0016887">
    <property type="term" value="F:ATP hydrolysis activity"/>
    <property type="evidence" value="ECO:0007669"/>
    <property type="project" value="InterPro"/>
</dbReference>
<accession>A0A2N3PPG9</accession>
<feature type="transmembrane region" description="Helical" evidence="8">
    <location>
        <begin position="249"/>
        <end position="269"/>
    </location>
</feature>
<dbReference type="InterPro" id="IPR003439">
    <property type="entry name" value="ABC_transporter-like_ATP-bd"/>
</dbReference>
<feature type="transmembrane region" description="Helical" evidence="8">
    <location>
        <begin position="281"/>
        <end position="300"/>
    </location>
</feature>
<evidence type="ECO:0000256" key="4">
    <source>
        <dbReference type="ARBA" id="ARBA00022840"/>
    </source>
</evidence>
<feature type="transmembrane region" description="Helical" evidence="8">
    <location>
        <begin position="144"/>
        <end position="161"/>
    </location>
</feature>
<dbReference type="NCBIfam" id="TIGR02204">
    <property type="entry name" value="MsbA_rel"/>
    <property type="match status" value="1"/>
</dbReference>
<dbReference type="InterPro" id="IPR039421">
    <property type="entry name" value="Type_1_exporter"/>
</dbReference>
<comment type="caution">
    <text evidence="11">The sequence shown here is derived from an EMBL/GenBank/DDBJ whole genome shotgun (WGS) entry which is preliminary data.</text>
</comment>
<dbReference type="SMART" id="SM00382">
    <property type="entry name" value="AAA"/>
    <property type="match status" value="1"/>
</dbReference>
<dbReference type="PROSITE" id="PS50893">
    <property type="entry name" value="ABC_TRANSPORTER_2"/>
    <property type="match status" value="1"/>
</dbReference>
<evidence type="ECO:0000256" key="6">
    <source>
        <dbReference type="ARBA" id="ARBA00023136"/>
    </source>
</evidence>
<dbReference type="PROSITE" id="PS50929">
    <property type="entry name" value="ABC_TM1F"/>
    <property type="match status" value="1"/>
</dbReference>
<keyword evidence="4" id="KW-0067">ATP-binding</keyword>
<feature type="transmembrane region" description="Helical" evidence="8">
    <location>
        <begin position="167"/>
        <end position="185"/>
    </location>
</feature>
<dbReference type="InterPro" id="IPR017871">
    <property type="entry name" value="ABC_transporter-like_CS"/>
</dbReference>
<feature type="transmembrane region" description="Helical" evidence="8">
    <location>
        <begin position="67"/>
        <end position="87"/>
    </location>
</feature>
<dbReference type="EMBL" id="PIUM01000035">
    <property type="protein sequence ID" value="PKU22277.1"/>
    <property type="molecule type" value="Genomic_DNA"/>
</dbReference>
<evidence type="ECO:0000256" key="7">
    <source>
        <dbReference type="ARBA" id="ARBA00024725"/>
    </source>
</evidence>
<dbReference type="Gene3D" id="3.40.50.300">
    <property type="entry name" value="P-loop containing nucleotide triphosphate hydrolases"/>
    <property type="match status" value="1"/>
</dbReference>
<evidence type="ECO:0000256" key="8">
    <source>
        <dbReference type="SAM" id="Phobius"/>
    </source>
</evidence>
<dbReference type="SUPFAM" id="SSF52540">
    <property type="entry name" value="P-loop containing nucleoside triphosphate hydrolases"/>
    <property type="match status" value="1"/>
</dbReference>
<dbReference type="Proteomes" id="UP000233293">
    <property type="component" value="Unassembled WGS sequence"/>
</dbReference>
<dbReference type="InterPro" id="IPR011527">
    <property type="entry name" value="ABC1_TM_dom"/>
</dbReference>
<keyword evidence="6 8" id="KW-0472">Membrane</keyword>
<dbReference type="AlphaFoldDB" id="A0A2N3PPG9"/>
<reference evidence="12" key="1">
    <citation type="submission" date="2017-12" db="EMBL/GenBank/DDBJ databases">
        <title>Draft genome sequence of Telmatospirillum siberiense 26-4b1T, an acidotolerant peatland alphaproteobacterium potentially involved in sulfur cycling.</title>
        <authorList>
            <person name="Hausmann B."/>
            <person name="Pjevac P."/>
            <person name="Schreck K."/>
            <person name="Herbold C.W."/>
            <person name="Daims H."/>
            <person name="Wagner M."/>
            <person name="Pester M."/>
            <person name="Loy A."/>
        </authorList>
    </citation>
    <scope>NUCLEOTIDE SEQUENCE [LARGE SCALE GENOMIC DNA]</scope>
    <source>
        <strain evidence="12">26-4b1</strain>
    </source>
</reference>
<dbReference type="Pfam" id="PF00005">
    <property type="entry name" value="ABC_tran"/>
    <property type="match status" value="1"/>
</dbReference>
<dbReference type="Pfam" id="PF00664">
    <property type="entry name" value="ABC_membrane"/>
    <property type="match status" value="1"/>
</dbReference>